<reference evidence="1" key="1">
    <citation type="submission" date="2013-08" db="EMBL/GenBank/DDBJ databases">
        <authorList>
            <person name="Voorhies A.A."/>
        </authorList>
    </citation>
    <scope>NUCLEOTIDE SEQUENCE</scope>
    <source>
        <strain evidence="1">MIS-PhA</strain>
    </source>
</reference>
<dbReference type="EMBL" id="KF487071">
    <property type="protein sequence ID" value="AHF23499.1"/>
    <property type="molecule type" value="Genomic_DNA"/>
</dbReference>
<protein>
    <submittedName>
        <fullName evidence="1">Cmr2</fullName>
    </submittedName>
</protein>
<accession>W0FKG3</accession>
<gene>
    <name evidence="1" type="primary">cmr2</name>
</gene>
<evidence type="ECO:0000313" key="1">
    <source>
        <dbReference type="EMBL" id="AHF23499.1"/>
    </source>
</evidence>
<dbReference type="AlphaFoldDB" id="W0FKG3"/>
<reference evidence="1" key="2">
    <citation type="submission" date="2014-01" db="EMBL/GenBank/DDBJ databases">
        <title>Phormidium phage uses genotype diversity of beat host CRISPR defense.</title>
        <authorList>
            <person name="Dick G.J."/>
            <person name="Marcus D.N."/>
            <person name="Eisenlord S.D."/>
            <person name="Jain S."/>
            <person name="Duhaim M.B."/>
            <person name="Cavolcoli J."/>
        </authorList>
    </citation>
    <scope>NUCLEOTIDE SEQUENCE</scope>
    <source>
        <strain evidence="1">MIS-PhA</strain>
    </source>
</reference>
<sequence length="345" mass="39658">MRKLLGDKINLQITGPFLCRDETLYFSRPIGFVGSTPLVPLDWDENHHLKKQVLWDKQQPCPLVKPSDRNKEDERKDDEIGNYKFRKYLPFTTVQNYLESGKINRGDWLTEDKTKTEIKPWLVETRSHNAIQEGTRQVKDADGYFVENAIRLKEGWSLAIALNQAIETPAIIQLGGEGHRAILQRVEALDNQWQKLQDLSMKNFTKGQESFKEGRKEDGKSIAYLVTPGVFERRDSKDKRLSLCSAWPSEWKLAHAVNSNQKIGPLVSVSTASALPISCRIREKDAPEKSIPAPQVFAARPGSLYYLNQPQELFQEVTETKVNVWRQLGYSELFWINYKGDKNHD</sequence>
<dbReference type="InterPro" id="IPR019117">
    <property type="entry name" value="CRISPR-assoc_protein_Cmr3"/>
</dbReference>
<organism evidence="1">
    <name type="scientific">uncultured Phormidium sp</name>
    <dbReference type="NCBI Taxonomy" id="259949"/>
    <lineage>
        <taxon>Bacteria</taxon>
        <taxon>Bacillati</taxon>
        <taxon>Cyanobacteriota</taxon>
        <taxon>Cyanophyceae</taxon>
        <taxon>Oscillatoriophycideae</taxon>
        <taxon>Oscillatoriales</taxon>
        <taxon>Oscillatoriaceae</taxon>
        <taxon>Phormidium</taxon>
        <taxon>environmental samples</taxon>
    </lineage>
</organism>
<name>W0FKG3_9CYAN</name>
<dbReference type="Pfam" id="PF09700">
    <property type="entry name" value="Cas_Cmr3"/>
    <property type="match status" value="1"/>
</dbReference>
<proteinExistence type="predicted"/>